<organism evidence="1 2">
    <name type="scientific">Pieris brassicae</name>
    <name type="common">White butterfly</name>
    <name type="synonym">Large white butterfly</name>
    <dbReference type="NCBI Taxonomy" id="7116"/>
    <lineage>
        <taxon>Eukaryota</taxon>
        <taxon>Metazoa</taxon>
        <taxon>Ecdysozoa</taxon>
        <taxon>Arthropoda</taxon>
        <taxon>Hexapoda</taxon>
        <taxon>Insecta</taxon>
        <taxon>Pterygota</taxon>
        <taxon>Neoptera</taxon>
        <taxon>Endopterygota</taxon>
        <taxon>Lepidoptera</taxon>
        <taxon>Glossata</taxon>
        <taxon>Ditrysia</taxon>
        <taxon>Papilionoidea</taxon>
        <taxon>Pieridae</taxon>
        <taxon>Pierinae</taxon>
        <taxon>Pieris</taxon>
    </lineage>
</organism>
<comment type="caution">
    <text evidence="1">The sequence shown here is derived from an EMBL/GenBank/DDBJ whole genome shotgun (WGS) entry which is preliminary data.</text>
</comment>
<dbReference type="EMBL" id="CALOZG010000034">
    <property type="protein sequence ID" value="CAH4033720.1"/>
    <property type="molecule type" value="Genomic_DNA"/>
</dbReference>
<protein>
    <submittedName>
        <fullName evidence="1">Uncharacterized protein</fullName>
    </submittedName>
</protein>
<keyword evidence="2" id="KW-1185">Reference proteome</keyword>
<evidence type="ECO:0000313" key="2">
    <source>
        <dbReference type="Proteomes" id="UP001152562"/>
    </source>
</evidence>
<dbReference type="Proteomes" id="UP001152562">
    <property type="component" value="Unassembled WGS sequence"/>
</dbReference>
<dbReference type="AlphaFoldDB" id="A0A9P0TRJ4"/>
<name>A0A9P0TRJ4_PIEBR</name>
<reference evidence="1" key="1">
    <citation type="submission" date="2022-05" db="EMBL/GenBank/DDBJ databases">
        <authorList>
            <person name="Okamura Y."/>
        </authorList>
    </citation>
    <scope>NUCLEOTIDE SEQUENCE</scope>
</reference>
<sequence length="102" mass="12032">MCIAKALNFFRCFFLCASQAKPRLNHTTLTIAVAVLFLLHYSLFFKHPWADYQHFTQSEPAHLYAKWDLFTSLLERPWKQVPAWMMDNLAEVLRPCHPHIEA</sequence>
<accession>A0A9P0TRJ4</accession>
<proteinExistence type="predicted"/>
<evidence type="ECO:0000313" key="1">
    <source>
        <dbReference type="EMBL" id="CAH4033720.1"/>
    </source>
</evidence>
<gene>
    <name evidence="1" type="ORF">PIBRA_LOCUS9969</name>
</gene>